<proteinExistence type="predicted"/>
<keyword evidence="4" id="KW-1185">Reference proteome</keyword>
<comment type="caution">
    <text evidence="3">The sequence shown here is derived from an EMBL/GenBank/DDBJ whole genome shotgun (WGS) entry which is preliminary data.</text>
</comment>
<evidence type="ECO:0000313" key="4">
    <source>
        <dbReference type="Proteomes" id="UP000828390"/>
    </source>
</evidence>
<reference evidence="3" key="2">
    <citation type="submission" date="2020-11" db="EMBL/GenBank/DDBJ databases">
        <authorList>
            <person name="McCartney M.A."/>
            <person name="Auch B."/>
            <person name="Kono T."/>
            <person name="Mallez S."/>
            <person name="Becker A."/>
            <person name="Gohl D.M."/>
            <person name="Silverstein K.A.T."/>
            <person name="Koren S."/>
            <person name="Bechman K.B."/>
            <person name="Herman A."/>
            <person name="Abrahante J.E."/>
            <person name="Garbe J."/>
        </authorList>
    </citation>
    <scope>NUCLEOTIDE SEQUENCE</scope>
    <source>
        <strain evidence="3">Duluth1</strain>
        <tissue evidence="3">Whole animal</tissue>
    </source>
</reference>
<evidence type="ECO:0000256" key="1">
    <source>
        <dbReference type="PROSITE-ProRule" id="PRU00024"/>
    </source>
</evidence>
<keyword evidence="1" id="KW-0863">Zinc-finger</keyword>
<dbReference type="Gene3D" id="3.30.160.60">
    <property type="entry name" value="Classic Zinc Finger"/>
    <property type="match status" value="1"/>
</dbReference>
<reference evidence="3" key="1">
    <citation type="journal article" date="2019" name="bioRxiv">
        <title>The Genome of the Zebra Mussel, Dreissena polymorpha: A Resource for Invasive Species Research.</title>
        <authorList>
            <person name="McCartney M.A."/>
            <person name="Auch B."/>
            <person name="Kono T."/>
            <person name="Mallez S."/>
            <person name="Zhang Y."/>
            <person name="Obille A."/>
            <person name="Becker A."/>
            <person name="Abrahante J.E."/>
            <person name="Garbe J."/>
            <person name="Badalamenti J.P."/>
            <person name="Herman A."/>
            <person name="Mangelson H."/>
            <person name="Liachko I."/>
            <person name="Sullivan S."/>
            <person name="Sone E.D."/>
            <person name="Koren S."/>
            <person name="Silverstein K.A.T."/>
            <person name="Beckman K.B."/>
            <person name="Gohl D.M."/>
        </authorList>
    </citation>
    <scope>NUCLEOTIDE SEQUENCE</scope>
    <source>
        <strain evidence="3">Duluth1</strain>
        <tissue evidence="3">Whole animal</tissue>
    </source>
</reference>
<dbReference type="CDD" id="cd19757">
    <property type="entry name" value="Bbox1"/>
    <property type="match status" value="1"/>
</dbReference>
<dbReference type="InterPro" id="IPR000315">
    <property type="entry name" value="Znf_B-box"/>
</dbReference>
<dbReference type="GO" id="GO:0008270">
    <property type="term" value="F:zinc ion binding"/>
    <property type="evidence" value="ECO:0007669"/>
    <property type="project" value="UniProtKB-KW"/>
</dbReference>
<protein>
    <recommendedName>
        <fullName evidence="2">B box-type domain-containing protein</fullName>
    </recommendedName>
</protein>
<dbReference type="AlphaFoldDB" id="A0A9D4FTL6"/>
<dbReference type="Proteomes" id="UP000828390">
    <property type="component" value="Unassembled WGS sequence"/>
</dbReference>
<gene>
    <name evidence="3" type="ORF">DPMN_156449</name>
</gene>
<evidence type="ECO:0000313" key="3">
    <source>
        <dbReference type="EMBL" id="KAH3802766.1"/>
    </source>
</evidence>
<dbReference type="Pfam" id="PF22586">
    <property type="entry name" value="ANCHR-like_BBOX"/>
    <property type="match status" value="1"/>
</dbReference>
<dbReference type="PROSITE" id="PS50119">
    <property type="entry name" value="ZF_BBOX"/>
    <property type="match status" value="1"/>
</dbReference>
<dbReference type="EMBL" id="JAIWYP010000007">
    <property type="protein sequence ID" value="KAH3802766.1"/>
    <property type="molecule type" value="Genomic_DNA"/>
</dbReference>
<sequence>MYVKRYVCSLCLEEKREIESVVYCRECEEVLCDQCTQDHQRITALKRHKLCNFADVPFPEIHKLLQSLMACPKHDKEEVVYWCNVL</sequence>
<name>A0A9D4FTL6_DREPO</name>
<evidence type="ECO:0000259" key="2">
    <source>
        <dbReference type="PROSITE" id="PS50119"/>
    </source>
</evidence>
<keyword evidence="1" id="KW-0862">Zinc</keyword>
<accession>A0A9D4FTL6</accession>
<keyword evidence="1" id="KW-0479">Metal-binding</keyword>
<feature type="domain" description="B box-type" evidence="2">
    <location>
        <begin position="3"/>
        <end position="53"/>
    </location>
</feature>
<organism evidence="3 4">
    <name type="scientific">Dreissena polymorpha</name>
    <name type="common">Zebra mussel</name>
    <name type="synonym">Mytilus polymorpha</name>
    <dbReference type="NCBI Taxonomy" id="45954"/>
    <lineage>
        <taxon>Eukaryota</taxon>
        <taxon>Metazoa</taxon>
        <taxon>Spiralia</taxon>
        <taxon>Lophotrochozoa</taxon>
        <taxon>Mollusca</taxon>
        <taxon>Bivalvia</taxon>
        <taxon>Autobranchia</taxon>
        <taxon>Heteroconchia</taxon>
        <taxon>Euheterodonta</taxon>
        <taxon>Imparidentia</taxon>
        <taxon>Neoheterodontei</taxon>
        <taxon>Myida</taxon>
        <taxon>Dreissenoidea</taxon>
        <taxon>Dreissenidae</taxon>
        <taxon>Dreissena</taxon>
    </lineage>
</organism>